<evidence type="ECO:0000313" key="3">
    <source>
        <dbReference type="EMBL" id="CAF1216447.1"/>
    </source>
</evidence>
<dbReference type="OrthoDB" id="26525at2759"/>
<name>A0A814XGU9_ADIRI</name>
<dbReference type="EMBL" id="CAJNOJ010000158">
    <property type="protein sequence ID" value="CAF1216447.1"/>
    <property type="molecule type" value="Genomic_DNA"/>
</dbReference>
<dbReference type="InterPro" id="IPR011992">
    <property type="entry name" value="EF-hand-dom_pair"/>
</dbReference>
<protein>
    <recommendedName>
        <fullName evidence="1">EF-hand domain-containing protein</fullName>
    </recommendedName>
</protein>
<dbReference type="Gene3D" id="1.10.238.10">
    <property type="entry name" value="EF-hand"/>
    <property type="match status" value="6"/>
</dbReference>
<dbReference type="GO" id="GO:0005509">
    <property type="term" value="F:calcium ion binding"/>
    <property type="evidence" value="ECO:0007669"/>
    <property type="project" value="InterPro"/>
</dbReference>
<feature type="domain" description="EF-hand" evidence="1">
    <location>
        <begin position="732"/>
        <end position="767"/>
    </location>
</feature>
<dbReference type="PROSITE" id="PS50222">
    <property type="entry name" value="EF_HAND_2"/>
    <property type="match status" value="2"/>
</dbReference>
<reference evidence="3" key="1">
    <citation type="submission" date="2021-02" db="EMBL/GenBank/DDBJ databases">
        <authorList>
            <person name="Nowell W R."/>
        </authorList>
    </citation>
    <scope>NUCLEOTIDE SEQUENCE</scope>
</reference>
<organism evidence="3 5">
    <name type="scientific">Adineta ricciae</name>
    <name type="common">Rotifer</name>
    <dbReference type="NCBI Taxonomy" id="249248"/>
    <lineage>
        <taxon>Eukaryota</taxon>
        <taxon>Metazoa</taxon>
        <taxon>Spiralia</taxon>
        <taxon>Gnathifera</taxon>
        <taxon>Rotifera</taxon>
        <taxon>Eurotatoria</taxon>
        <taxon>Bdelloidea</taxon>
        <taxon>Adinetida</taxon>
        <taxon>Adinetidae</taxon>
        <taxon>Adineta</taxon>
    </lineage>
</organism>
<dbReference type="Proteomes" id="UP000663852">
    <property type="component" value="Unassembled WGS sequence"/>
</dbReference>
<evidence type="ECO:0000259" key="1">
    <source>
        <dbReference type="PROSITE" id="PS50222"/>
    </source>
</evidence>
<comment type="caution">
    <text evidence="3">The sequence shown here is derived from an EMBL/GenBank/DDBJ whole genome shotgun (WGS) entry which is preliminary data.</text>
</comment>
<evidence type="ECO:0000313" key="4">
    <source>
        <dbReference type="Proteomes" id="UP000663828"/>
    </source>
</evidence>
<dbReference type="InterPro" id="IPR052603">
    <property type="entry name" value="EFCB6"/>
</dbReference>
<evidence type="ECO:0000313" key="5">
    <source>
        <dbReference type="Proteomes" id="UP000663852"/>
    </source>
</evidence>
<keyword evidence="4" id="KW-1185">Reference proteome</keyword>
<gene>
    <name evidence="3" type="ORF">EDS130_LOCUS26170</name>
    <name evidence="2" type="ORF">XAT740_LOCUS1533</name>
</gene>
<dbReference type="Proteomes" id="UP000663828">
    <property type="component" value="Unassembled WGS sequence"/>
</dbReference>
<evidence type="ECO:0000313" key="2">
    <source>
        <dbReference type="EMBL" id="CAF0772627.1"/>
    </source>
</evidence>
<accession>A0A814XGU9</accession>
<dbReference type="PANTHER" id="PTHR20875:SF5">
    <property type="entry name" value="EF-HAND DOMAIN-CONTAINING PROTEIN"/>
    <property type="match status" value="1"/>
</dbReference>
<dbReference type="Pfam" id="PF13833">
    <property type="entry name" value="EF-hand_8"/>
    <property type="match status" value="1"/>
</dbReference>
<feature type="domain" description="EF-hand" evidence="1">
    <location>
        <begin position="184"/>
        <end position="219"/>
    </location>
</feature>
<proteinExistence type="predicted"/>
<dbReference type="EMBL" id="CAJNOR010000048">
    <property type="protein sequence ID" value="CAF0772627.1"/>
    <property type="molecule type" value="Genomic_DNA"/>
</dbReference>
<dbReference type="PANTHER" id="PTHR20875">
    <property type="entry name" value="EF-HAND CALCIUM-BINDING DOMAIN-CONTAINING PROTEIN 6-RELATED"/>
    <property type="match status" value="1"/>
</dbReference>
<dbReference type="SUPFAM" id="SSF47473">
    <property type="entry name" value="EF-hand"/>
    <property type="match status" value="4"/>
</dbReference>
<sequence>MAVASPRPLIGYDHRQTSPSKKMVLPKIEHPSKRMIDSYRTVLDVRGKSGEGKLIRTDLSTPRQQGRSSALKSESRCSDCLTDVPENVNAIYGEDRNKVRLPVFGRRPESTTSSITSARKADTPRTSRLIIDELEASLREKVRFQLHDIRAKFRHAAQNDPSGKIDRPALQHLIATIYGTQKQVSPAQIDRLLERLQLKSSNKISFDEFIQALSSGEEDLPNWISREMSSRQEKSSPKKTATQMFLILKEKVRTKDKDLMNFCPALGGGKPTRIFKVHFHDALEDMGYKMKDTEFDKLWDKFDTEEFRAISSDKFLKVLFDESIEDGFTSHREAVILKPRSPQLRTIQTSHSDSELKTPRLHSTRGVLDENQVQQWLNRKFPHGYAELEHALERLDAKQTGSLPRERFLEQLKRFGLNLETPLLEYFLKKLNVDLALTNDGIPYQEVINTFKQKSDPTKRRLNADNPVHIEETRQAALERQIDASIAMNYERVENLLNRADGTQSGFVTVNTVRSIIEDLIEYTLRPDEYHEIIKKMPMDDYGRVKYRDYLKQILERTSYLQEGKQRQPKNPKYEFMVATNVREKVNPKELIQKPYEPERTRTIDELSEYLKNLIRNRSKDIEDEFRKIDRGSYGELTPDLLYNLFRRLYLEPAITRDEVDLIWERCHLKRDGTLDFYQFLREFGYSKQSAHYPNARNHPPKRGDADFVLTSNKLYGENILVHTHARNVIRTNWDRLRREFAELDPYRTGYVQPEEFDDVLSELCPAVNQEDLYLIKSKLHTQHDPRMNYMRFLKCYAPLSESSNLMDEPNKNLLQTIDEETPRIGASDRLVYTQVCIKLRRKLSDSYKPLRRSFKQQDKTNSGSVPLKTFKDILNQYQCSLSDEEFYTIASQLDTKLDGSINYNYFLQQYIKNV</sequence>
<dbReference type="InterPro" id="IPR002048">
    <property type="entry name" value="EF_hand_dom"/>
</dbReference>
<dbReference type="AlphaFoldDB" id="A0A814XGU9"/>